<keyword evidence="4" id="KW-0812">Transmembrane</keyword>
<organism evidence="7 8">
    <name type="scientific">Parageobacillus toebii NBRC 107807</name>
    <dbReference type="NCBI Taxonomy" id="1223503"/>
    <lineage>
        <taxon>Bacteria</taxon>
        <taxon>Bacillati</taxon>
        <taxon>Bacillota</taxon>
        <taxon>Bacilli</taxon>
        <taxon>Bacillales</taxon>
        <taxon>Anoxybacillaceae</taxon>
        <taxon>Parageobacillus</taxon>
    </lineage>
</organism>
<sequence length="358" mass="41835">MQNIIYRPSILLLIIFFISLIVTKLFPSLASTIFDIWILGICLIIAIFLHELGHVIFGVLCKFNFHFLTFGPFLIEKVQGKLKIRENKHWIYFGGVSFVTPTVETFSNSKIKAKWGLFLFGGPFFSFIAFLIFFMIEKIYKNDFMLWCSLLNIVIFIATSFPIIKGEANDGGNIFLLFKDKEQTFLHILKFQILSEMFSSKRPIEWDKELIEKCKEIIKGKNSIENHMIYTFLFYYYFDAGNVEQIFLSIQPIINEPLTKENKFIKGNFNSLYILYKFLYGNSEENLEEIDKLFKGVSKLDSYAYNRSLAIIKYLKGDVKGAKSLINKLEHELNYTNGQGVYHVEKDILQKLRLKMMI</sequence>
<comment type="cofactor">
    <cofactor evidence="1">
        <name>Zn(2+)</name>
        <dbReference type="ChEBI" id="CHEBI:29105"/>
    </cofactor>
</comment>
<evidence type="ECO:0000256" key="4">
    <source>
        <dbReference type="ARBA" id="ARBA00022692"/>
    </source>
</evidence>
<comment type="caution">
    <text evidence="7">The sequence shown here is derived from an EMBL/GenBank/DDBJ whole genome shotgun (WGS) entry which is preliminary data.</text>
</comment>
<gene>
    <name evidence="7" type="ORF">HNR78_002778</name>
</gene>
<keyword evidence="8" id="KW-1185">Reference proteome</keyword>
<reference evidence="7 8" key="1">
    <citation type="submission" date="2020-08" db="EMBL/GenBank/DDBJ databases">
        <title>Genomic Encyclopedia of Type Strains, Phase IV (KMG-IV): sequencing the most valuable type-strain genomes for metagenomic binning, comparative biology and taxonomic classification.</title>
        <authorList>
            <person name="Goeker M."/>
        </authorList>
    </citation>
    <scope>NUCLEOTIDE SEQUENCE [LARGE SCALE GENOMIC DNA]</scope>
    <source>
        <strain evidence="7 8">DSM 14590</strain>
    </source>
</reference>
<dbReference type="RefSeq" id="WP_062754056.1">
    <property type="nucleotide sequence ID" value="NZ_BDAQ01000004.1"/>
</dbReference>
<accession>A0A6G9J4B8</accession>
<evidence type="ECO:0000256" key="2">
    <source>
        <dbReference type="ARBA" id="ARBA00004141"/>
    </source>
</evidence>
<keyword evidence="5" id="KW-1133">Transmembrane helix</keyword>
<proteinExistence type="inferred from homology"/>
<dbReference type="InterPro" id="IPR008915">
    <property type="entry name" value="Peptidase_M50"/>
</dbReference>
<keyword evidence="6" id="KW-0472">Membrane</keyword>
<evidence type="ECO:0000256" key="6">
    <source>
        <dbReference type="ARBA" id="ARBA00023136"/>
    </source>
</evidence>
<dbReference type="Proteomes" id="UP000613002">
    <property type="component" value="Unassembled WGS sequence"/>
</dbReference>
<comment type="subcellular location">
    <subcellularLocation>
        <location evidence="2">Membrane</location>
        <topology evidence="2">Multi-pass membrane protein</topology>
    </subcellularLocation>
</comment>
<dbReference type="GO" id="GO:0016020">
    <property type="term" value="C:membrane"/>
    <property type="evidence" value="ECO:0007669"/>
    <property type="project" value="UniProtKB-SubCell"/>
</dbReference>
<protein>
    <submittedName>
        <fullName evidence="7">Uncharacterized protein</fullName>
    </submittedName>
</protein>
<evidence type="ECO:0000256" key="3">
    <source>
        <dbReference type="ARBA" id="ARBA00007931"/>
    </source>
</evidence>
<evidence type="ECO:0000313" key="7">
    <source>
        <dbReference type="EMBL" id="MBB3869880.1"/>
    </source>
</evidence>
<dbReference type="EMBL" id="JACICZ010000012">
    <property type="protein sequence ID" value="MBB3869880.1"/>
    <property type="molecule type" value="Genomic_DNA"/>
</dbReference>
<evidence type="ECO:0000256" key="1">
    <source>
        <dbReference type="ARBA" id="ARBA00001947"/>
    </source>
</evidence>
<name>A0A6G9J4B8_9BACL</name>
<dbReference type="AlphaFoldDB" id="A0A6G9J4B8"/>
<comment type="similarity">
    <text evidence="3">Belongs to the peptidase M50B family.</text>
</comment>
<evidence type="ECO:0000256" key="5">
    <source>
        <dbReference type="ARBA" id="ARBA00022989"/>
    </source>
</evidence>
<dbReference type="GO" id="GO:0006508">
    <property type="term" value="P:proteolysis"/>
    <property type="evidence" value="ECO:0007669"/>
    <property type="project" value="InterPro"/>
</dbReference>
<evidence type="ECO:0000313" key="8">
    <source>
        <dbReference type="Proteomes" id="UP000613002"/>
    </source>
</evidence>
<dbReference type="Pfam" id="PF02163">
    <property type="entry name" value="Peptidase_M50"/>
    <property type="match status" value="1"/>
</dbReference>